<evidence type="ECO:0000313" key="1">
    <source>
        <dbReference type="EMBL" id="OYT03630.1"/>
    </source>
</evidence>
<proteinExistence type="predicted"/>
<comment type="caution">
    <text evidence="1">The sequence shown here is derived from an EMBL/GenBank/DDBJ whole genome shotgun (WGS) entry which is preliminary data.</text>
</comment>
<reference evidence="1 2" key="2">
    <citation type="submission" date="2017-09" db="EMBL/GenBank/DDBJ databases">
        <title>Tripartite evolution among Lactobacillus johnsonii, Lactobacillus taiwanensis, Lactobacillus reuteri and their rodent host.</title>
        <authorList>
            <person name="Wang T."/>
            <person name="Knowles S."/>
            <person name="Cheng C."/>
        </authorList>
    </citation>
    <scope>NUCLEOTIDE SEQUENCE [LARGE SCALE GENOMIC DNA]</scope>
    <source>
        <strain evidence="1 2">103v</strain>
    </source>
</reference>
<accession>A0A1C1Z8J4</accession>
<gene>
    <name evidence="1" type="ORF">CBG21_04995</name>
</gene>
<dbReference type="Proteomes" id="UP000216122">
    <property type="component" value="Unassembled WGS sequence"/>
</dbReference>
<name>A0A1C1Z8J4_LIMRT</name>
<organism evidence="1 2">
    <name type="scientific">Limosilactobacillus reuteri</name>
    <name type="common">Lactobacillus reuteri</name>
    <dbReference type="NCBI Taxonomy" id="1598"/>
    <lineage>
        <taxon>Bacteria</taxon>
        <taxon>Bacillati</taxon>
        <taxon>Bacillota</taxon>
        <taxon>Bacilli</taxon>
        <taxon>Lactobacillales</taxon>
        <taxon>Lactobacillaceae</taxon>
        <taxon>Limosilactobacillus</taxon>
    </lineage>
</organism>
<dbReference type="RefSeq" id="WP_065867893.1">
    <property type="nucleotide sequence ID" value="NZ_MBLQ01000019.1"/>
</dbReference>
<reference evidence="2" key="1">
    <citation type="submission" date="2017-05" db="EMBL/GenBank/DDBJ databases">
        <authorList>
            <person name="Lin X.B."/>
            <person name="Stothard P."/>
            <person name="Tasseva G."/>
            <person name="Walter J."/>
        </authorList>
    </citation>
    <scope>NUCLEOTIDE SEQUENCE [LARGE SCALE GENOMIC DNA]</scope>
    <source>
        <strain evidence="2">103v</strain>
    </source>
</reference>
<evidence type="ECO:0000313" key="2">
    <source>
        <dbReference type="Proteomes" id="UP000216122"/>
    </source>
</evidence>
<dbReference type="EMBL" id="NGQC01000031">
    <property type="protein sequence ID" value="OYT03630.1"/>
    <property type="molecule type" value="Genomic_DNA"/>
</dbReference>
<sequence>MFEEPELKQCVECGKDIDPDDTYYIVGDNYLQRNYFDDPDGKDNIFCSKDCLLRSLSVLEFSGDGDDYGFEV</sequence>
<dbReference type="AlphaFoldDB" id="A0A1C1Z8J4"/>
<protein>
    <submittedName>
        <fullName evidence="1">Uncharacterized protein</fullName>
    </submittedName>
</protein>